<comment type="caution">
    <text evidence="2">The sequence shown here is derived from an EMBL/GenBank/DDBJ whole genome shotgun (WGS) entry which is preliminary data.</text>
</comment>
<feature type="domain" description="2-oxoacid dehydrogenase acyltransferase catalytic" evidence="1">
    <location>
        <begin position="1"/>
        <end position="202"/>
    </location>
</feature>
<dbReference type="InterPro" id="IPR045257">
    <property type="entry name" value="E2/Pdx1"/>
</dbReference>
<protein>
    <recommendedName>
        <fullName evidence="1">2-oxoacid dehydrogenase acyltransferase catalytic domain-containing protein</fullName>
    </recommendedName>
</protein>
<sequence length="202" mass="21948">RLAESKATVPHTYASTNCVMNNLIELRKGLEVKVSINDFVIKAAALALRQVPDMNAIWDGKEAQLLSDVDISVAVATDSGLITPIVKTADNLKVAEISSVLKDLASRAREGKLKLHEFQGGSFTISNLGMFGITEFSAVINPPQACIMAVGGTHPVLTAVEEIQSVMTVTLSCDRRMVDDELAARWLENFKKNIENPSRLLL</sequence>
<dbReference type="Proteomes" id="UP001159427">
    <property type="component" value="Unassembled WGS sequence"/>
</dbReference>
<dbReference type="Pfam" id="PF00198">
    <property type="entry name" value="2-oxoacid_dh"/>
    <property type="match status" value="1"/>
</dbReference>
<dbReference type="InterPro" id="IPR023213">
    <property type="entry name" value="CAT-like_dom_sf"/>
</dbReference>
<evidence type="ECO:0000313" key="2">
    <source>
        <dbReference type="EMBL" id="CAH3193005.1"/>
    </source>
</evidence>
<keyword evidence="3" id="KW-1185">Reference proteome</keyword>
<reference evidence="2 3" key="1">
    <citation type="submission" date="2022-05" db="EMBL/GenBank/DDBJ databases">
        <authorList>
            <consortium name="Genoscope - CEA"/>
            <person name="William W."/>
        </authorList>
    </citation>
    <scope>NUCLEOTIDE SEQUENCE [LARGE SCALE GENOMIC DNA]</scope>
</reference>
<feature type="non-terminal residue" evidence="2">
    <location>
        <position position="1"/>
    </location>
</feature>
<dbReference type="SUPFAM" id="SSF52777">
    <property type="entry name" value="CoA-dependent acyltransferases"/>
    <property type="match status" value="1"/>
</dbReference>
<organism evidence="2 3">
    <name type="scientific">Porites evermanni</name>
    <dbReference type="NCBI Taxonomy" id="104178"/>
    <lineage>
        <taxon>Eukaryota</taxon>
        <taxon>Metazoa</taxon>
        <taxon>Cnidaria</taxon>
        <taxon>Anthozoa</taxon>
        <taxon>Hexacorallia</taxon>
        <taxon>Scleractinia</taxon>
        <taxon>Fungiina</taxon>
        <taxon>Poritidae</taxon>
        <taxon>Porites</taxon>
    </lineage>
</organism>
<dbReference type="InterPro" id="IPR001078">
    <property type="entry name" value="2-oxoacid_DH_actylTfrase"/>
</dbReference>
<evidence type="ECO:0000259" key="1">
    <source>
        <dbReference type="Pfam" id="PF00198"/>
    </source>
</evidence>
<dbReference type="Gene3D" id="3.30.559.10">
    <property type="entry name" value="Chloramphenicol acetyltransferase-like domain"/>
    <property type="match status" value="1"/>
</dbReference>
<dbReference type="EMBL" id="CALNXI010003353">
    <property type="protein sequence ID" value="CAH3193005.1"/>
    <property type="molecule type" value="Genomic_DNA"/>
</dbReference>
<proteinExistence type="predicted"/>
<evidence type="ECO:0000313" key="3">
    <source>
        <dbReference type="Proteomes" id="UP001159427"/>
    </source>
</evidence>
<dbReference type="PANTHER" id="PTHR23151">
    <property type="entry name" value="DIHYDROLIPOAMIDE ACETYL/SUCCINYL-TRANSFERASE-RELATED"/>
    <property type="match status" value="1"/>
</dbReference>
<accession>A0ABN8SP13</accession>
<dbReference type="PANTHER" id="PTHR23151:SF90">
    <property type="entry name" value="DIHYDROLIPOYLLYSINE-RESIDUE ACETYLTRANSFERASE COMPONENT OF PYRUVATE DEHYDROGENASE COMPLEX, MITOCHONDRIAL-RELATED"/>
    <property type="match status" value="1"/>
</dbReference>
<name>A0ABN8SP13_9CNID</name>
<gene>
    <name evidence="2" type="ORF">PEVE_00025006</name>
</gene>